<dbReference type="EMBL" id="JBHSML010000014">
    <property type="protein sequence ID" value="MFC5518709.1"/>
    <property type="molecule type" value="Genomic_DNA"/>
</dbReference>
<gene>
    <name evidence="2" type="ORF">ACFPP9_23240</name>
</gene>
<dbReference type="RefSeq" id="WP_266344529.1">
    <property type="nucleotide sequence ID" value="NZ_JAPKNH010000005.1"/>
</dbReference>
<dbReference type="Proteomes" id="UP001596150">
    <property type="component" value="Unassembled WGS sequence"/>
</dbReference>
<dbReference type="Gene3D" id="3.20.20.150">
    <property type="entry name" value="Divalent-metal-dependent TIM barrel enzymes"/>
    <property type="match status" value="1"/>
</dbReference>
<dbReference type="SUPFAM" id="SSF51658">
    <property type="entry name" value="Xylose isomerase-like"/>
    <property type="match status" value="1"/>
</dbReference>
<organism evidence="2 3">
    <name type="scientific">Kaistia terrae</name>
    <dbReference type="NCBI Taxonomy" id="537017"/>
    <lineage>
        <taxon>Bacteria</taxon>
        <taxon>Pseudomonadati</taxon>
        <taxon>Pseudomonadota</taxon>
        <taxon>Alphaproteobacteria</taxon>
        <taxon>Hyphomicrobiales</taxon>
        <taxon>Kaistiaceae</taxon>
        <taxon>Kaistia</taxon>
    </lineage>
</organism>
<accession>A0ABW0Q7V6</accession>
<feature type="domain" description="Xylose isomerase-like TIM barrel" evidence="1">
    <location>
        <begin position="22"/>
        <end position="251"/>
    </location>
</feature>
<dbReference type="GO" id="GO:0016853">
    <property type="term" value="F:isomerase activity"/>
    <property type="evidence" value="ECO:0007669"/>
    <property type="project" value="UniProtKB-KW"/>
</dbReference>
<evidence type="ECO:0000259" key="1">
    <source>
        <dbReference type="Pfam" id="PF01261"/>
    </source>
</evidence>
<dbReference type="PANTHER" id="PTHR12110">
    <property type="entry name" value="HYDROXYPYRUVATE ISOMERASE"/>
    <property type="match status" value="1"/>
</dbReference>
<protein>
    <submittedName>
        <fullName evidence="2">Sugar phosphate isomerase/epimerase family protein</fullName>
    </submittedName>
</protein>
<comment type="caution">
    <text evidence="2">The sequence shown here is derived from an EMBL/GenBank/DDBJ whole genome shotgun (WGS) entry which is preliminary data.</text>
</comment>
<sequence length="292" mass="32136">MKVAFNLLVLGAEITADHAPVLERLKALGYDGVEVPVFTGDVQRYAALGALLRDIGLSVATAGTVPPQANPISSDPAVRARARDHHSWLVDCTHAMGGEIIAGPVHSPVGHFTGLAPTSDELAWCVEAMRSLAEYAAPAGVRISAEAVNRFECYVMSTMAEASAIYRRVDHPNYGYMFDTFHANIEEKHPVATYEVYHREINHYHISENDRGVPGTGHVPFPAHFDALRRCRYDGWLTVEAFGRSVPELAGATRVWRDLFEDRDRLFLDSIGMIRREWQAAGERLAAGTVVA</sequence>
<evidence type="ECO:0000313" key="3">
    <source>
        <dbReference type="Proteomes" id="UP001596150"/>
    </source>
</evidence>
<reference evidence="3" key="1">
    <citation type="journal article" date="2019" name="Int. J. Syst. Evol. Microbiol.">
        <title>The Global Catalogue of Microorganisms (GCM) 10K type strain sequencing project: providing services to taxonomists for standard genome sequencing and annotation.</title>
        <authorList>
            <consortium name="The Broad Institute Genomics Platform"/>
            <consortium name="The Broad Institute Genome Sequencing Center for Infectious Disease"/>
            <person name="Wu L."/>
            <person name="Ma J."/>
        </authorList>
    </citation>
    <scope>NUCLEOTIDE SEQUENCE [LARGE SCALE GENOMIC DNA]</scope>
    <source>
        <strain evidence="3">KACC 12633</strain>
    </source>
</reference>
<keyword evidence="2" id="KW-0413">Isomerase</keyword>
<dbReference type="InterPro" id="IPR036237">
    <property type="entry name" value="Xyl_isomerase-like_sf"/>
</dbReference>
<proteinExistence type="predicted"/>
<dbReference type="InterPro" id="IPR013022">
    <property type="entry name" value="Xyl_isomerase-like_TIM-brl"/>
</dbReference>
<name>A0ABW0Q7V6_9HYPH</name>
<dbReference type="Pfam" id="PF01261">
    <property type="entry name" value="AP_endonuc_2"/>
    <property type="match status" value="1"/>
</dbReference>
<evidence type="ECO:0000313" key="2">
    <source>
        <dbReference type="EMBL" id="MFC5518709.1"/>
    </source>
</evidence>
<keyword evidence="3" id="KW-1185">Reference proteome</keyword>
<dbReference type="PANTHER" id="PTHR12110:SF41">
    <property type="entry name" value="INOSOSE DEHYDRATASE"/>
    <property type="match status" value="1"/>
</dbReference>
<dbReference type="InterPro" id="IPR050312">
    <property type="entry name" value="IolE/XylAMocC-like"/>
</dbReference>